<dbReference type="RefSeq" id="WP_090289042.1">
    <property type="nucleotide sequence ID" value="NZ_FNCK01000001.1"/>
</dbReference>
<evidence type="ECO:0000256" key="4">
    <source>
        <dbReference type="ARBA" id="ARBA00022741"/>
    </source>
</evidence>
<comment type="similarity">
    <text evidence="12">Belongs to the helicase family. PriA subfamily.</text>
</comment>
<dbReference type="GO" id="GO:0006270">
    <property type="term" value="P:DNA replication initiation"/>
    <property type="evidence" value="ECO:0007669"/>
    <property type="project" value="TreeGrafter"/>
</dbReference>
<feature type="binding site" evidence="12">
    <location>
        <position position="510"/>
    </location>
    <ligand>
        <name>Zn(2+)</name>
        <dbReference type="ChEBI" id="CHEBI:29105"/>
        <label>1</label>
    </ligand>
</feature>
<gene>
    <name evidence="12" type="primary">priA</name>
    <name evidence="14" type="ORF">SAMN05421791_101346</name>
</gene>
<dbReference type="GO" id="GO:1990077">
    <property type="term" value="C:primosome complex"/>
    <property type="evidence" value="ECO:0007669"/>
    <property type="project" value="UniProtKB-UniRule"/>
</dbReference>
<keyword evidence="4 12" id="KW-0547">Nucleotide-binding</keyword>
<evidence type="ECO:0000256" key="11">
    <source>
        <dbReference type="ARBA" id="ARBA00048988"/>
    </source>
</evidence>
<dbReference type="FunFam" id="3.40.50.300:FF:000489">
    <property type="entry name" value="Primosome assembly protein PriA"/>
    <property type="match status" value="1"/>
</dbReference>
<dbReference type="AlphaFoldDB" id="A0A1G7PR76"/>
<dbReference type="OrthoDB" id="9759544at2"/>
<dbReference type="GO" id="GO:0016887">
    <property type="term" value="F:ATP hydrolysis activity"/>
    <property type="evidence" value="ECO:0007669"/>
    <property type="project" value="RHEA"/>
</dbReference>
<dbReference type="Pfam" id="PF00270">
    <property type="entry name" value="DEAD"/>
    <property type="match status" value="1"/>
</dbReference>
<comment type="function">
    <text evidence="12">Initiates the restart of stalled replication forks, which reloads the replicative helicase on sites other than the origin of replication. Recognizes and binds to abandoned replication forks and remodels them to uncover a helicase loading site. Promotes assembly of the primosome at these replication forks.</text>
</comment>
<reference evidence="14 15" key="1">
    <citation type="submission" date="2016-10" db="EMBL/GenBank/DDBJ databases">
        <authorList>
            <person name="de Groot N.N."/>
        </authorList>
    </citation>
    <scope>NUCLEOTIDE SEQUENCE [LARGE SCALE GENOMIC DNA]</scope>
    <source>
        <strain evidence="14 15">ATCC BAA-466</strain>
    </source>
</reference>
<evidence type="ECO:0000256" key="1">
    <source>
        <dbReference type="ARBA" id="ARBA00022515"/>
    </source>
</evidence>
<sequence length="804" mass="91766">MIAEVIIDIPTAQVNHTFDYQVDPEMEDLIKIGMRVEVPFGYRRLMAFVVNVKESTDFKGDVKMISRLIDYESFLSQELVDLSKVLADTLYAFRISVLQAMLPNILRVKYETVFKVIEPDTLADALNLSPNAFKEGTIKRETLEEFLSSKQIQGLIEHSTIEVAYQVLDQKTHKTVQYVLPNRGVSEYQEILDQLDKRSHKQGQVLAVMIDHQMTQAIELDQLAKMAQASKATIRTMVKKGWLTLEEREVYRPAYQLENTQPSQAKPLLKQQQEAFDQVKKQMGKDQAKTFLLEGVTGSGKTEVYLQLIEEALKVNKSAILLVPEIALTPQMVERVLSRFGSGVAVLHSGLSITEKYDEWRRIIRQEAKVVVGARSSIFAPLQKVGIIIIDEEHETSYKQGDNPRYHAREVAKWRSEYHGCPLVLGSATPSLESRARAEVGNYHLLKLTQRVNQQALPPVTIVDMTEHLLEQKNLELSQLLENKIAEKIAAREQVVLLLNRRGYASYLQCRSCGHVIQCPHCDISLTYHKADEKLKCHYCDYQVGLPLTCPQCGSKHLRTQGIGTQKVAESLRQLFPQTPIIRMDNDTTRRKGAHKKLLKEFADQSGAILLGTQMIAKGLDFEKVTLVGVINADTGLNMPDFRAAEKSFQLLTQVAGRTGRGRLKGEVVIQTYNPDHYVIQLAKQHDYESFFYYEMRRRHLSQYPPYFFTTLIKVSSKNRAQAQKMIYAIKDQLMNKVKTHLSMIGPSTGGIERINDYYQFHLLLKYKEVDRLQDQLQAILMSSQESQAKGIFVQIDHEPQYFI</sequence>
<comment type="cofactor">
    <cofactor evidence="12">
        <name>Zn(2+)</name>
        <dbReference type="ChEBI" id="CHEBI:29105"/>
    </cofactor>
    <text evidence="12">Binds 2 zinc ions per subunit.</text>
</comment>
<dbReference type="PANTHER" id="PTHR30580:SF0">
    <property type="entry name" value="PRIMOSOMAL PROTEIN N"/>
    <property type="match status" value="1"/>
</dbReference>
<dbReference type="NCBIfam" id="TIGR00595">
    <property type="entry name" value="priA"/>
    <property type="match status" value="1"/>
</dbReference>
<dbReference type="GO" id="GO:0006310">
    <property type="term" value="P:DNA recombination"/>
    <property type="evidence" value="ECO:0007669"/>
    <property type="project" value="InterPro"/>
</dbReference>
<dbReference type="SMART" id="SM00487">
    <property type="entry name" value="DEXDc"/>
    <property type="match status" value="1"/>
</dbReference>
<keyword evidence="8 12" id="KW-0067">ATP-binding</keyword>
<evidence type="ECO:0000256" key="8">
    <source>
        <dbReference type="ARBA" id="ARBA00022840"/>
    </source>
</evidence>
<keyword evidence="5 12" id="KW-0378">Hydrolase</keyword>
<comment type="subunit">
    <text evidence="12">Component of the replication restart primosome.</text>
</comment>
<feature type="binding site" evidence="12">
    <location>
        <position position="522"/>
    </location>
    <ligand>
        <name>Zn(2+)</name>
        <dbReference type="ChEBI" id="CHEBI:29105"/>
        <label>2</label>
    </ligand>
</feature>
<feature type="binding site" evidence="12">
    <location>
        <position position="513"/>
    </location>
    <ligand>
        <name>Zn(2+)</name>
        <dbReference type="ChEBI" id="CHEBI:29105"/>
        <label>1</label>
    </ligand>
</feature>
<dbReference type="Proteomes" id="UP000199708">
    <property type="component" value="Unassembled WGS sequence"/>
</dbReference>
<dbReference type="InterPro" id="IPR011545">
    <property type="entry name" value="DEAD/DEAH_box_helicase_dom"/>
</dbReference>
<keyword evidence="6 12" id="KW-0347">Helicase</keyword>
<dbReference type="Gene3D" id="3.40.1440.60">
    <property type="entry name" value="PriA, 3(prime) DNA-binding domain"/>
    <property type="match status" value="1"/>
</dbReference>
<evidence type="ECO:0000256" key="7">
    <source>
        <dbReference type="ARBA" id="ARBA00022833"/>
    </source>
</evidence>
<dbReference type="InterPro" id="IPR005259">
    <property type="entry name" value="PriA"/>
</dbReference>
<dbReference type="InterPro" id="IPR014001">
    <property type="entry name" value="Helicase_ATP-bd"/>
</dbReference>
<dbReference type="PROSITE" id="PS51192">
    <property type="entry name" value="HELICASE_ATP_BIND_1"/>
    <property type="match status" value="1"/>
</dbReference>
<dbReference type="GO" id="GO:0005524">
    <property type="term" value="F:ATP binding"/>
    <property type="evidence" value="ECO:0007669"/>
    <property type="project" value="UniProtKB-UniRule"/>
</dbReference>
<dbReference type="GO" id="GO:0003677">
    <property type="term" value="F:DNA binding"/>
    <property type="evidence" value="ECO:0007669"/>
    <property type="project" value="UniProtKB-UniRule"/>
</dbReference>
<keyword evidence="2 12" id="KW-0235">DNA replication</keyword>
<evidence type="ECO:0000256" key="10">
    <source>
        <dbReference type="ARBA" id="ARBA00023235"/>
    </source>
</evidence>
<feature type="binding site" evidence="12">
    <location>
        <position position="519"/>
    </location>
    <ligand>
        <name>Zn(2+)</name>
        <dbReference type="ChEBI" id="CHEBI:29105"/>
        <label>2</label>
    </ligand>
</feature>
<dbReference type="InterPro" id="IPR040498">
    <property type="entry name" value="PriA_CRR"/>
</dbReference>
<dbReference type="CDD" id="cd18804">
    <property type="entry name" value="SF2_C_priA"/>
    <property type="match status" value="1"/>
</dbReference>
<dbReference type="InterPro" id="IPR001650">
    <property type="entry name" value="Helicase_C-like"/>
</dbReference>
<protein>
    <recommendedName>
        <fullName evidence="12">Replication restart protein PriA</fullName>
    </recommendedName>
    <alternativeName>
        <fullName evidence="12">ATP-dependent DNA helicase PriA</fullName>
        <ecNumber evidence="12">5.6.2.4</ecNumber>
    </alternativeName>
    <alternativeName>
        <fullName evidence="12">DNA 3'-5' helicase PriA</fullName>
    </alternativeName>
</protein>
<dbReference type="GO" id="GO:0043138">
    <property type="term" value="F:3'-5' DNA helicase activity"/>
    <property type="evidence" value="ECO:0007669"/>
    <property type="project" value="UniProtKB-EC"/>
</dbReference>
<dbReference type="InterPro" id="IPR041222">
    <property type="entry name" value="PriA_3primeBD"/>
</dbReference>
<dbReference type="HAMAP" id="MF_00983">
    <property type="entry name" value="PriA"/>
    <property type="match status" value="1"/>
</dbReference>
<feature type="binding site" evidence="12">
    <location>
        <position position="537"/>
    </location>
    <ligand>
        <name>Zn(2+)</name>
        <dbReference type="ChEBI" id="CHEBI:29105"/>
        <label>2</label>
    </ligand>
</feature>
<dbReference type="STRING" id="120956.SAMN05421791_101346"/>
<dbReference type="NCBIfam" id="NF004066">
    <property type="entry name" value="PRK05580.1-3"/>
    <property type="match status" value="1"/>
</dbReference>
<feature type="binding site" evidence="12">
    <location>
        <position position="553"/>
    </location>
    <ligand>
        <name>Zn(2+)</name>
        <dbReference type="ChEBI" id="CHEBI:29105"/>
        <label>1</label>
    </ligand>
</feature>
<keyword evidence="15" id="KW-1185">Reference proteome</keyword>
<evidence type="ECO:0000256" key="6">
    <source>
        <dbReference type="ARBA" id="ARBA00022806"/>
    </source>
</evidence>
<dbReference type="GO" id="GO:0008270">
    <property type="term" value="F:zinc ion binding"/>
    <property type="evidence" value="ECO:0007669"/>
    <property type="project" value="UniProtKB-UniRule"/>
</dbReference>
<keyword evidence="7 12" id="KW-0862">Zinc</keyword>
<evidence type="ECO:0000313" key="14">
    <source>
        <dbReference type="EMBL" id="SDF88852.1"/>
    </source>
</evidence>
<feature type="binding site" evidence="12">
    <location>
        <position position="550"/>
    </location>
    <ligand>
        <name>Zn(2+)</name>
        <dbReference type="ChEBI" id="CHEBI:29105"/>
        <label>1</label>
    </ligand>
</feature>
<keyword evidence="3 12" id="KW-0479">Metal-binding</keyword>
<dbReference type="CDD" id="cd17929">
    <property type="entry name" value="DEXHc_priA"/>
    <property type="match status" value="1"/>
</dbReference>
<evidence type="ECO:0000259" key="13">
    <source>
        <dbReference type="PROSITE" id="PS51192"/>
    </source>
</evidence>
<evidence type="ECO:0000256" key="3">
    <source>
        <dbReference type="ARBA" id="ARBA00022723"/>
    </source>
</evidence>
<organism evidence="14 15">
    <name type="scientific">Facklamia miroungae</name>
    <dbReference type="NCBI Taxonomy" id="120956"/>
    <lineage>
        <taxon>Bacteria</taxon>
        <taxon>Bacillati</taxon>
        <taxon>Bacillota</taxon>
        <taxon>Bacilli</taxon>
        <taxon>Lactobacillales</taxon>
        <taxon>Aerococcaceae</taxon>
        <taxon>Facklamia</taxon>
    </lineage>
</organism>
<keyword evidence="10 12" id="KW-0413">Isomerase</keyword>
<dbReference type="InterPro" id="IPR041236">
    <property type="entry name" value="PriA_C"/>
</dbReference>
<accession>A0A1G7PR76</accession>
<dbReference type="GO" id="GO:0006269">
    <property type="term" value="P:DNA replication, synthesis of primer"/>
    <property type="evidence" value="ECO:0007669"/>
    <property type="project" value="UniProtKB-KW"/>
</dbReference>
<keyword evidence="1 12" id="KW-0639">Primosome</keyword>
<comment type="catalytic activity">
    <reaction evidence="12">
        <text>Couples ATP hydrolysis with the unwinding of duplex DNA by translocating in the 3'-5' direction.</text>
        <dbReference type="EC" id="5.6.2.4"/>
    </reaction>
</comment>
<dbReference type="Gene3D" id="3.40.50.300">
    <property type="entry name" value="P-loop containing nucleotide triphosphate hydrolases"/>
    <property type="match status" value="2"/>
</dbReference>
<proteinExistence type="inferred from homology"/>
<dbReference type="SUPFAM" id="SSF52540">
    <property type="entry name" value="P-loop containing nucleoside triphosphate hydrolases"/>
    <property type="match status" value="2"/>
</dbReference>
<dbReference type="SMART" id="SM00490">
    <property type="entry name" value="HELICc"/>
    <property type="match status" value="1"/>
</dbReference>
<dbReference type="InterPro" id="IPR027417">
    <property type="entry name" value="P-loop_NTPase"/>
</dbReference>
<evidence type="ECO:0000256" key="9">
    <source>
        <dbReference type="ARBA" id="ARBA00023125"/>
    </source>
</evidence>
<dbReference type="PANTHER" id="PTHR30580">
    <property type="entry name" value="PRIMOSOMAL PROTEIN N"/>
    <property type="match status" value="1"/>
</dbReference>
<feature type="binding site" evidence="12">
    <location>
        <position position="540"/>
    </location>
    <ligand>
        <name>Zn(2+)</name>
        <dbReference type="ChEBI" id="CHEBI:29105"/>
        <label>2</label>
    </ligand>
</feature>
<dbReference type="EC" id="5.6.2.4" evidence="12"/>
<dbReference type="FunFam" id="3.40.1440.60:FF:000001">
    <property type="entry name" value="Primosomal protein N"/>
    <property type="match status" value="1"/>
</dbReference>
<dbReference type="Pfam" id="PF17764">
    <property type="entry name" value="PriA_3primeBD"/>
    <property type="match status" value="1"/>
</dbReference>
<dbReference type="InterPro" id="IPR042115">
    <property type="entry name" value="PriA_3primeBD_sf"/>
</dbReference>
<name>A0A1G7PR76_9LACT</name>
<dbReference type="EMBL" id="FNCK01000001">
    <property type="protein sequence ID" value="SDF88852.1"/>
    <property type="molecule type" value="Genomic_DNA"/>
</dbReference>
<evidence type="ECO:0000256" key="5">
    <source>
        <dbReference type="ARBA" id="ARBA00022801"/>
    </source>
</evidence>
<dbReference type="Pfam" id="PF00271">
    <property type="entry name" value="Helicase_C"/>
    <property type="match status" value="1"/>
</dbReference>
<feature type="domain" description="Helicase ATP-binding" evidence="13">
    <location>
        <begin position="282"/>
        <end position="448"/>
    </location>
</feature>
<dbReference type="Pfam" id="PF18319">
    <property type="entry name" value="Zn_ribbon_PriA"/>
    <property type="match status" value="1"/>
</dbReference>
<dbReference type="Pfam" id="PF18074">
    <property type="entry name" value="PriA_C"/>
    <property type="match status" value="1"/>
</dbReference>
<evidence type="ECO:0000313" key="15">
    <source>
        <dbReference type="Proteomes" id="UP000199708"/>
    </source>
</evidence>
<dbReference type="GO" id="GO:0006302">
    <property type="term" value="P:double-strand break repair"/>
    <property type="evidence" value="ECO:0007669"/>
    <property type="project" value="InterPro"/>
</dbReference>
<evidence type="ECO:0000256" key="2">
    <source>
        <dbReference type="ARBA" id="ARBA00022705"/>
    </source>
</evidence>
<keyword evidence="9 12" id="KW-0238">DNA-binding</keyword>
<comment type="catalytic activity">
    <reaction evidence="11 12">
        <text>ATP + H2O = ADP + phosphate + H(+)</text>
        <dbReference type="Rhea" id="RHEA:13065"/>
        <dbReference type="ChEBI" id="CHEBI:15377"/>
        <dbReference type="ChEBI" id="CHEBI:15378"/>
        <dbReference type="ChEBI" id="CHEBI:30616"/>
        <dbReference type="ChEBI" id="CHEBI:43474"/>
        <dbReference type="ChEBI" id="CHEBI:456216"/>
        <dbReference type="EC" id="5.6.2.4"/>
    </reaction>
</comment>
<evidence type="ECO:0000256" key="12">
    <source>
        <dbReference type="HAMAP-Rule" id="MF_00983"/>
    </source>
</evidence>